<dbReference type="HOGENOM" id="CLU_185993_1_0_11"/>
<dbReference type="STRING" id="479431.Namu_1761"/>
<organism evidence="1 2">
    <name type="scientific">Nakamurella multipartita (strain ATCC 700099 / DSM 44233 / CIP 104796 / JCM 9543 / NBRC 105858 / Y-104)</name>
    <name type="common">Microsphaera multipartita</name>
    <dbReference type="NCBI Taxonomy" id="479431"/>
    <lineage>
        <taxon>Bacteria</taxon>
        <taxon>Bacillati</taxon>
        <taxon>Actinomycetota</taxon>
        <taxon>Actinomycetes</taxon>
        <taxon>Nakamurellales</taxon>
        <taxon>Nakamurellaceae</taxon>
        <taxon>Nakamurella</taxon>
    </lineage>
</organism>
<evidence type="ECO:0000313" key="1">
    <source>
        <dbReference type="EMBL" id="ACV78151.1"/>
    </source>
</evidence>
<dbReference type="Pfam" id="PF13384">
    <property type="entry name" value="HTH_23"/>
    <property type="match status" value="1"/>
</dbReference>
<dbReference type="Proteomes" id="UP000002218">
    <property type="component" value="Chromosome"/>
</dbReference>
<sequence length="74" mass="8130">MTETDHAATELAGALDSADPAVGLRAVASLRILLERLEALHVAGARARGWSWQEIADQLGVTKQTVHRKHHRRI</sequence>
<evidence type="ECO:0000313" key="2">
    <source>
        <dbReference type="Proteomes" id="UP000002218"/>
    </source>
</evidence>
<dbReference type="eggNOG" id="ENOG5032YSE">
    <property type="taxonomic scope" value="Bacteria"/>
</dbReference>
<dbReference type="RefSeq" id="WP_015747054.1">
    <property type="nucleotide sequence ID" value="NC_013235.1"/>
</dbReference>
<dbReference type="OrthoDB" id="3579809at2"/>
<reference evidence="2" key="1">
    <citation type="submission" date="2009-09" db="EMBL/GenBank/DDBJ databases">
        <title>The complete genome of Nakamurella multipartita DSM 44233.</title>
        <authorList>
            <consortium name="US DOE Joint Genome Institute (JGI-PGF)"/>
            <person name="Lucas S."/>
            <person name="Copeland A."/>
            <person name="Lapidus A."/>
            <person name="Glavina del Rio T."/>
            <person name="Dalin E."/>
            <person name="Tice H."/>
            <person name="Bruce D."/>
            <person name="Goodwin L."/>
            <person name="Pitluck S."/>
            <person name="Kyrpides N."/>
            <person name="Mavromatis K."/>
            <person name="Ivanova N."/>
            <person name="Ovchinnikova G."/>
            <person name="Sims D."/>
            <person name="Meincke L."/>
            <person name="Brettin T."/>
            <person name="Detter J.C."/>
            <person name="Han C."/>
            <person name="Larimer F."/>
            <person name="Land M."/>
            <person name="Hauser L."/>
            <person name="Markowitz V."/>
            <person name="Cheng J.-F."/>
            <person name="Hugenholtz P."/>
            <person name="Woyke T."/>
            <person name="Wu D."/>
            <person name="Klenk H.-P."/>
            <person name="Eisen J.A."/>
        </authorList>
    </citation>
    <scope>NUCLEOTIDE SEQUENCE [LARGE SCALE GENOMIC DNA]</scope>
    <source>
        <strain evidence="2">ATCC 700099 / DSM 44233 / CIP 104796 / JCM 9543 / NBRC 105858 / Y-104</strain>
    </source>
</reference>
<gene>
    <name evidence="1" type="ordered locus">Namu_1761</name>
</gene>
<dbReference type="EMBL" id="CP001737">
    <property type="protein sequence ID" value="ACV78151.1"/>
    <property type="molecule type" value="Genomic_DNA"/>
</dbReference>
<dbReference type="InParanoid" id="C8XGG8"/>
<keyword evidence="2" id="KW-1185">Reference proteome</keyword>
<evidence type="ECO:0008006" key="3">
    <source>
        <dbReference type="Google" id="ProtNLM"/>
    </source>
</evidence>
<dbReference type="InterPro" id="IPR036388">
    <property type="entry name" value="WH-like_DNA-bd_sf"/>
</dbReference>
<reference evidence="1 2" key="2">
    <citation type="journal article" date="2010" name="Stand. Genomic Sci.">
        <title>Complete genome sequence of Nakamurella multipartita type strain (Y-104).</title>
        <authorList>
            <person name="Tice H."/>
            <person name="Mayilraj S."/>
            <person name="Sims D."/>
            <person name="Lapidus A."/>
            <person name="Nolan M."/>
            <person name="Lucas S."/>
            <person name="Glavina Del Rio T."/>
            <person name="Copeland A."/>
            <person name="Cheng J.F."/>
            <person name="Meincke L."/>
            <person name="Bruce D."/>
            <person name="Goodwin L."/>
            <person name="Pitluck S."/>
            <person name="Ivanova N."/>
            <person name="Mavromatis K."/>
            <person name="Ovchinnikova G."/>
            <person name="Pati A."/>
            <person name="Chen A."/>
            <person name="Palaniappan K."/>
            <person name="Land M."/>
            <person name="Hauser L."/>
            <person name="Chang Y.J."/>
            <person name="Jeffries C.D."/>
            <person name="Detter J.C."/>
            <person name="Brettin T."/>
            <person name="Rohde M."/>
            <person name="Goker M."/>
            <person name="Bristow J."/>
            <person name="Eisen J.A."/>
            <person name="Markowitz V."/>
            <person name="Hugenholtz P."/>
            <person name="Kyrpides N.C."/>
            <person name="Klenk H.P."/>
            <person name="Chen F."/>
        </authorList>
    </citation>
    <scope>NUCLEOTIDE SEQUENCE [LARGE SCALE GENOMIC DNA]</scope>
    <source>
        <strain evidence="2">ATCC 700099 / DSM 44233 / CIP 104796 / JCM 9543 / NBRC 105858 / Y-104</strain>
    </source>
</reference>
<name>C8XGG8_NAKMY</name>
<dbReference type="AlphaFoldDB" id="C8XGG8"/>
<dbReference type="KEGG" id="nml:Namu_1761"/>
<dbReference type="Gene3D" id="1.10.10.10">
    <property type="entry name" value="Winged helix-like DNA-binding domain superfamily/Winged helix DNA-binding domain"/>
    <property type="match status" value="1"/>
</dbReference>
<accession>C8XGG8</accession>
<protein>
    <recommendedName>
        <fullName evidence="3">Homeodomain-like domain-containing protein</fullName>
    </recommendedName>
</protein>
<proteinExistence type="predicted"/>